<protein>
    <submittedName>
        <fullName evidence="1">Uncharacterized protein</fullName>
    </submittedName>
</protein>
<dbReference type="AlphaFoldDB" id="A0A409YB50"/>
<gene>
    <name evidence="1" type="ORF">CVT24_004966</name>
</gene>
<organism evidence="1 2">
    <name type="scientific">Panaeolus cyanescens</name>
    <dbReference type="NCBI Taxonomy" id="181874"/>
    <lineage>
        <taxon>Eukaryota</taxon>
        <taxon>Fungi</taxon>
        <taxon>Dikarya</taxon>
        <taxon>Basidiomycota</taxon>
        <taxon>Agaricomycotina</taxon>
        <taxon>Agaricomycetes</taxon>
        <taxon>Agaricomycetidae</taxon>
        <taxon>Agaricales</taxon>
        <taxon>Agaricineae</taxon>
        <taxon>Galeropsidaceae</taxon>
        <taxon>Panaeolus</taxon>
    </lineage>
</organism>
<dbReference type="OrthoDB" id="2940489at2759"/>
<name>A0A409YB50_9AGAR</name>
<accession>A0A409YB50</accession>
<proteinExistence type="predicted"/>
<sequence>MPGFWIKNGTDLKGLKVFVSAYTNGRDDWYDLQDDFKDYEKSHWNRNGWEVIVVKNPSTGERRGWYMQTLDAGALECTFMGFDQDLALELNMDR</sequence>
<evidence type="ECO:0000313" key="1">
    <source>
        <dbReference type="EMBL" id="PPR00228.1"/>
    </source>
</evidence>
<dbReference type="InParanoid" id="A0A409YB50"/>
<keyword evidence="2" id="KW-1185">Reference proteome</keyword>
<reference evidence="1 2" key="1">
    <citation type="journal article" date="2018" name="Evol. Lett.">
        <title>Horizontal gene cluster transfer increased hallucinogenic mushroom diversity.</title>
        <authorList>
            <person name="Reynolds H.T."/>
            <person name="Vijayakumar V."/>
            <person name="Gluck-Thaler E."/>
            <person name="Korotkin H.B."/>
            <person name="Matheny P.B."/>
            <person name="Slot J.C."/>
        </authorList>
    </citation>
    <scope>NUCLEOTIDE SEQUENCE [LARGE SCALE GENOMIC DNA]</scope>
    <source>
        <strain evidence="1 2">2629</strain>
    </source>
</reference>
<evidence type="ECO:0000313" key="2">
    <source>
        <dbReference type="Proteomes" id="UP000284842"/>
    </source>
</evidence>
<comment type="caution">
    <text evidence="1">The sequence shown here is derived from an EMBL/GenBank/DDBJ whole genome shotgun (WGS) entry which is preliminary data.</text>
</comment>
<dbReference type="Proteomes" id="UP000284842">
    <property type="component" value="Unassembled WGS sequence"/>
</dbReference>
<dbReference type="EMBL" id="NHTK01001324">
    <property type="protein sequence ID" value="PPR00228.1"/>
    <property type="molecule type" value="Genomic_DNA"/>
</dbReference>